<accession>A0A0B7G1M8</accession>
<dbReference type="Proteomes" id="UP000059188">
    <property type="component" value="Unassembled WGS sequence"/>
</dbReference>
<reference evidence="2 3" key="1">
    <citation type="submission" date="2014-11" db="EMBL/GenBank/DDBJ databases">
        <authorList>
            <person name="Wibberg Daniel"/>
        </authorList>
    </citation>
    <scope>NUCLEOTIDE SEQUENCE [LARGE SCALE GENOMIC DNA]</scope>
    <source>
        <strain evidence="2">Rhizoctonia solani AG1-IB 7/3/14</strain>
    </source>
</reference>
<evidence type="ECO:0000313" key="2">
    <source>
        <dbReference type="EMBL" id="CEL62999.1"/>
    </source>
</evidence>
<dbReference type="STRING" id="1108050.A0A0B7G1M8"/>
<dbReference type="Pfam" id="PF12937">
    <property type="entry name" value="F-box-like"/>
    <property type="match status" value="1"/>
</dbReference>
<organism evidence="2 3">
    <name type="scientific">Thanatephorus cucumeris (strain AG1-IB / isolate 7/3/14)</name>
    <name type="common">Lettuce bottom rot fungus</name>
    <name type="synonym">Rhizoctonia solani</name>
    <dbReference type="NCBI Taxonomy" id="1108050"/>
    <lineage>
        <taxon>Eukaryota</taxon>
        <taxon>Fungi</taxon>
        <taxon>Dikarya</taxon>
        <taxon>Basidiomycota</taxon>
        <taxon>Agaricomycotina</taxon>
        <taxon>Agaricomycetes</taxon>
        <taxon>Cantharellales</taxon>
        <taxon>Ceratobasidiaceae</taxon>
        <taxon>Rhizoctonia</taxon>
        <taxon>Rhizoctonia solani AG-1</taxon>
    </lineage>
</organism>
<proteinExistence type="predicted"/>
<dbReference type="EMBL" id="LN679176">
    <property type="protein sequence ID" value="CEL62999.1"/>
    <property type="molecule type" value="Genomic_DNA"/>
</dbReference>
<dbReference type="OrthoDB" id="2269034at2759"/>
<dbReference type="InterPro" id="IPR001810">
    <property type="entry name" value="F-box_dom"/>
</dbReference>
<sequence>MQALCSSTSKMESALDEYERACNLLSTYPYSRPVPSSLRDMCHEVDEDWRKVVSFERRINEMKSALGKIRNTICPLIYTLPSEILRYIFHFVIAFQSLDFDELVGNNKLPRNVLAVSQVCSQWRRISLESLGLWTHINLSVRKEFVPLGRLFVARSGNLPLSVRMVQRIEVKKTWETNKTDPFFRQIGPRLESIDLAVVMSLRPQDIVRAIKLSLAHCTPGRLTQLVISDRNIYVDEGRSNGYYDSATHWFIFHSDLHASVVKGKQILSLNTGIDEQLLEDIFLHIKVLKLDRVYPHWTSKAYHGLTELRLIGPPRLSMVITDKLFANILAASPELRVLHFGLEMQLTGTILSPIQLDYLEEFLLQSILNHTQQAVLRLILPGTKSLLMSTTYRGDIRMPAQVEDELCRFFKRSNIVRLQVHSDLLEIDLPNLLQLLPSLDTLIFRSVCLLRPPLSDCEMFTAPLCPRLRELHLICVEIELEALRWLVSTHDLRRVVIWGSAISRVGGNEFIESNQGIPVGVCSFAEVLGTANYANTIKIKGWGEDIDDRMSTASLKDYAAD</sequence>
<gene>
    <name evidence="2" type="ORF">RSOLAG1IB_10638</name>
</gene>
<dbReference type="Gene3D" id="1.20.1280.50">
    <property type="match status" value="1"/>
</dbReference>
<dbReference type="AlphaFoldDB" id="A0A0B7G1M8"/>
<name>A0A0B7G1M8_THACB</name>
<keyword evidence="3" id="KW-1185">Reference proteome</keyword>
<protein>
    <recommendedName>
        <fullName evidence="1">F-box domain-containing protein</fullName>
    </recommendedName>
</protein>
<feature type="domain" description="F-box" evidence="1">
    <location>
        <begin position="78"/>
        <end position="139"/>
    </location>
</feature>
<evidence type="ECO:0000313" key="3">
    <source>
        <dbReference type="Proteomes" id="UP000059188"/>
    </source>
</evidence>
<evidence type="ECO:0000259" key="1">
    <source>
        <dbReference type="Pfam" id="PF12937"/>
    </source>
</evidence>